<dbReference type="AlphaFoldDB" id="A0A9W6QEJ2"/>
<dbReference type="Proteomes" id="UP001165041">
    <property type="component" value="Unassembled WGS sequence"/>
</dbReference>
<evidence type="ECO:0000313" key="3">
    <source>
        <dbReference type="Proteomes" id="UP001165041"/>
    </source>
</evidence>
<comment type="caution">
    <text evidence="2">The sequence shown here is derived from an EMBL/GenBank/DDBJ whole genome shotgun (WGS) entry which is preliminary data.</text>
</comment>
<evidence type="ECO:0000259" key="1">
    <source>
        <dbReference type="Pfam" id="PF00296"/>
    </source>
</evidence>
<protein>
    <submittedName>
        <fullName evidence="2">LLM class F420-dependent oxidoreductase</fullName>
    </submittedName>
</protein>
<dbReference type="SUPFAM" id="SSF51679">
    <property type="entry name" value="Bacterial luciferase-like"/>
    <property type="match status" value="1"/>
</dbReference>
<proteinExistence type="predicted"/>
<dbReference type="InterPro" id="IPR011251">
    <property type="entry name" value="Luciferase-like_dom"/>
</dbReference>
<dbReference type="EMBL" id="BSSA01000031">
    <property type="protein sequence ID" value="GLW74081.1"/>
    <property type="molecule type" value="Genomic_DNA"/>
</dbReference>
<evidence type="ECO:0000313" key="2">
    <source>
        <dbReference type="EMBL" id="GLW74081.1"/>
    </source>
</evidence>
<dbReference type="Pfam" id="PF00296">
    <property type="entry name" value="Bac_luciferase"/>
    <property type="match status" value="1"/>
</dbReference>
<feature type="domain" description="Luciferase-like" evidence="1">
    <location>
        <begin position="29"/>
        <end position="278"/>
    </location>
</feature>
<dbReference type="Gene3D" id="3.20.20.30">
    <property type="entry name" value="Luciferase-like domain"/>
    <property type="match status" value="1"/>
</dbReference>
<gene>
    <name evidence="2" type="ORF">Kpho02_63790</name>
</gene>
<organism evidence="2 3">
    <name type="scientific">Kitasatospora phosalacinea</name>
    <dbReference type="NCBI Taxonomy" id="2065"/>
    <lineage>
        <taxon>Bacteria</taxon>
        <taxon>Bacillati</taxon>
        <taxon>Actinomycetota</taxon>
        <taxon>Actinomycetes</taxon>
        <taxon>Kitasatosporales</taxon>
        <taxon>Streptomycetaceae</taxon>
        <taxon>Kitasatospora</taxon>
    </lineage>
</organism>
<dbReference type="InterPro" id="IPR036661">
    <property type="entry name" value="Luciferase-like_sf"/>
</dbReference>
<accession>A0A9W6QEJ2</accession>
<sequence>MGYAGSGSGRSGLPVLGRVGVWAGGADEWPVAELRRAVAVAEQLGYGALWFGETGGREAMAQAALLLAAGERIAVVCGMADVYARDAVATAAGVRTLEEAFPGRFLAALWESHPTLAQEVRGHAYRPAVEMLRAYLEGLDAAPFGPPGRGGGRVPRLVSALGREVLEVAAESADGALVFGLPVAHTREARRLLGPEALLAVVQLCVLAPDAPDPAAARRAATGLAAAAMPNRRELLRASGHRQLDPPGPELVDALVAHGDAAAVAARIREHREAGADHVALHVLSLDGPDGPDGSNGPGVPERAWARLAAELGPETMGRER</sequence>
<name>A0A9W6QEJ2_9ACTN</name>
<dbReference type="GO" id="GO:0016705">
    <property type="term" value="F:oxidoreductase activity, acting on paired donors, with incorporation or reduction of molecular oxygen"/>
    <property type="evidence" value="ECO:0007669"/>
    <property type="project" value="InterPro"/>
</dbReference>
<reference evidence="2" key="1">
    <citation type="submission" date="2023-02" db="EMBL/GenBank/DDBJ databases">
        <title>Kitasatospora phosalacinea NBRC 14627.</title>
        <authorList>
            <person name="Ichikawa N."/>
            <person name="Sato H."/>
            <person name="Tonouchi N."/>
        </authorList>
    </citation>
    <scope>NUCLEOTIDE SEQUENCE</scope>
    <source>
        <strain evidence="2">NBRC 14627</strain>
    </source>
</reference>